<evidence type="ECO:0000313" key="6">
    <source>
        <dbReference type="Proteomes" id="UP001378188"/>
    </source>
</evidence>
<reference evidence="5 6" key="1">
    <citation type="submission" date="2024-02" db="EMBL/GenBank/DDBJ databases">
        <title>Genome analysis and characterization of Microbaculum marinisediminis sp. nov., isolated from marine sediment.</title>
        <authorList>
            <person name="Du Z.-J."/>
            <person name="Ye Y.-Q."/>
            <person name="Zhang Z.-R."/>
            <person name="Yuan S.-M."/>
            <person name="Zhang X.-Y."/>
        </authorList>
    </citation>
    <scope>NUCLEOTIDE SEQUENCE [LARGE SCALE GENOMIC DNA]</scope>
    <source>
        <strain evidence="5 6">SDUM1044001</strain>
    </source>
</reference>
<keyword evidence="1" id="KW-0805">Transcription regulation</keyword>
<gene>
    <name evidence="5" type="ORF">V3328_06260</name>
</gene>
<comment type="caution">
    <text evidence="5">The sequence shown here is derived from an EMBL/GenBank/DDBJ whole genome shotgun (WGS) entry which is preliminary data.</text>
</comment>
<keyword evidence="3" id="KW-0804">Transcription</keyword>
<dbReference type="InterPro" id="IPR051011">
    <property type="entry name" value="Metal_resp_trans_reg"/>
</dbReference>
<dbReference type="AlphaFoldDB" id="A0AAW9RFP6"/>
<dbReference type="SUPFAM" id="SSF46785">
    <property type="entry name" value="Winged helix' DNA-binding domain"/>
    <property type="match status" value="1"/>
</dbReference>
<dbReference type="NCBIfam" id="NF033788">
    <property type="entry name" value="HTH_metalloreg"/>
    <property type="match status" value="1"/>
</dbReference>
<dbReference type="PROSITE" id="PS50987">
    <property type="entry name" value="HTH_ARSR_2"/>
    <property type="match status" value="1"/>
</dbReference>
<dbReference type="PANTHER" id="PTHR43132">
    <property type="entry name" value="ARSENICAL RESISTANCE OPERON REPRESSOR ARSR-RELATED"/>
    <property type="match status" value="1"/>
</dbReference>
<dbReference type="CDD" id="cd00090">
    <property type="entry name" value="HTH_ARSR"/>
    <property type="match status" value="1"/>
</dbReference>
<feature type="domain" description="HTH arsR-type" evidence="4">
    <location>
        <begin position="1"/>
        <end position="95"/>
    </location>
</feature>
<dbReference type="PRINTS" id="PR00778">
    <property type="entry name" value="HTHARSR"/>
</dbReference>
<dbReference type="RefSeq" id="WP_340328755.1">
    <property type="nucleotide sequence ID" value="NZ_JAZHOF010000002.1"/>
</dbReference>
<evidence type="ECO:0000256" key="1">
    <source>
        <dbReference type="ARBA" id="ARBA00023015"/>
    </source>
</evidence>
<dbReference type="EMBL" id="JAZHOF010000002">
    <property type="protein sequence ID" value="MEJ8571067.1"/>
    <property type="molecule type" value="Genomic_DNA"/>
</dbReference>
<dbReference type="InterPro" id="IPR036388">
    <property type="entry name" value="WH-like_DNA-bd_sf"/>
</dbReference>
<dbReference type="SMART" id="SM00418">
    <property type="entry name" value="HTH_ARSR"/>
    <property type="match status" value="1"/>
</dbReference>
<evidence type="ECO:0000313" key="5">
    <source>
        <dbReference type="EMBL" id="MEJ8571067.1"/>
    </source>
</evidence>
<accession>A0AAW9RFP6</accession>
<evidence type="ECO:0000256" key="3">
    <source>
        <dbReference type="ARBA" id="ARBA00023163"/>
    </source>
</evidence>
<dbReference type="InterPro" id="IPR001845">
    <property type="entry name" value="HTH_ArsR_DNA-bd_dom"/>
</dbReference>
<dbReference type="GO" id="GO:0003677">
    <property type="term" value="F:DNA binding"/>
    <property type="evidence" value="ECO:0007669"/>
    <property type="project" value="UniProtKB-KW"/>
</dbReference>
<keyword evidence="2" id="KW-0238">DNA-binding</keyword>
<evidence type="ECO:0000256" key="2">
    <source>
        <dbReference type="ARBA" id="ARBA00023125"/>
    </source>
</evidence>
<dbReference type="InterPro" id="IPR036390">
    <property type="entry name" value="WH_DNA-bd_sf"/>
</dbReference>
<name>A0AAW9RFP6_9HYPH</name>
<organism evidence="5 6">
    <name type="scientific">Microbaculum marinum</name>
    <dbReference type="NCBI Taxonomy" id="1764581"/>
    <lineage>
        <taxon>Bacteria</taxon>
        <taxon>Pseudomonadati</taxon>
        <taxon>Pseudomonadota</taxon>
        <taxon>Alphaproteobacteria</taxon>
        <taxon>Hyphomicrobiales</taxon>
        <taxon>Tepidamorphaceae</taxon>
        <taxon>Microbaculum</taxon>
    </lineage>
</organism>
<evidence type="ECO:0000259" key="4">
    <source>
        <dbReference type="PROSITE" id="PS50987"/>
    </source>
</evidence>
<dbReference type="Gene3D" id="1.10.10.10">
    <property type="entry name" value="Winged helix-like DNA-binding domain superfamily/Winged helix DNA-binding domain"/>
    <property type="match status" value="1"/>
</dbReference>
<proteinExistence type="predicted"/>
<dbReference type="Pfam" id="PF12840">
    <property type="entry name" value="HTH_20"/>
    <property type="match status" value="1"/>
</dbReference>
<dbReference type="PANTHER" id="PTHR43132:SF2">
    <property type="entry name" value="ARSENICAL RESISTANCE OPERON REPRESSOR ARSR-RELATED"/>
    <property type="match status" value="1"/>
</dbReference>
<keyword evidence="6" id="KW-1185">Reference proteome</keyword>
<protein>
    <submittedName>
        <fullName evidence="5">Metalloregulator ArsR/SmtB family transcription factor</fullName>
    </submittedName>
</protein>
<dbReference type="InterPro" id="IPR011991">
    <property type="entry name" value="ArsR-like_HTH"/>
</dbReference>
<dbReference type="GO" id="GO:0003700">
    <property type="term" value="F:DNA-binding transcription factor activity"/>
    <property type="evidence" value="ECO:0007669"/>
    <property type="project" value="InterPro"/>
</dbReference>
<dbReference type="Proteomes" id="UP001378188">
    <property type="component" value="Unassembled WGS sequence"/>
</dbReference>
<sequence>MNSHDVAARLEALGNPTRLEIVRILVRTGSRGLPVGDLRRRIGIAASTLSHHLAKLVTVGLISQERQATTLICRAELKTMQETADYLISECCAEEKAEIDAGTRTDPCCEDGCCGPDCCNSGAEGEKAAGKTAA</sequence>